<dbReference type="EMBL" id="QXEV01000004">
    <property type="protein sequence ID" value="RIA78010.1"/>
    <property type="molecule type" value="Genomic_DNA"/>
</dbReference>
<dbReference type="HAMAP" id="MF_00245">
    <property type="entry name" value="UPF0122"/>
    <property type="match status" value="1"/>
</dbReference>
<dbReference type="NCBIfam" id="NF045758">
    <property type="entry name" value="YlxM"/>
    <property type="match status" value="1"/>
</dbReference>
<dbReference type="InterPro" id="IPR036388">
    <property type="entry name" value="WH-like_DNA-bd_sf"/>
</dbReference>
<accession>A0A397RUK1</accession>
<sequence>MEEEAKRQLTIDLYDIYGSLLTEKQRTYFEDYYFLDLSLSEMAENYGISRNGVFDQIKRAVSALEEYEMHIHLLDKMKKIGSMEMDSKLKEEILNLLKE</sequence>
<comment type="function">
    <text evidence="2 3">Might take part in the signal recognition particle (SRP) pathway. This is inferred from the conservation of its genetic proximity to ftsY/ffh. May be a regulatory protein.</text>
</comment>
<comment type="caution">
    <text evidence="4">The sequence shown here is derived from an EMBL/GenBank/DDBJ whole genome shotgun (WGS) entry which is preliminary data.</text>
</comment>
<evidence type="ECO:0000256" key="3">
    <source>
        <dbReference type="HAMAP-Rule" id="MF_00245"/>
    </source>
</evidence>
<reference evidence="4 5" key="1">
    <citation type="submission" date="2018-08" db="EMBL/GenBank/DDBJ databases">
        <title>Genomic Encyclopedia of Archaeal and Bacterial Type Strains, Phase II (KMG-II): from individual species to whole genera.</title>
        <authorList>
            <person name="Goeker M."/>
        </authorList>
    </citation>
    <scope>NUCLEOTIDE SEQUENCE [LARGE SCALE GENOMIC DNA]</scope>
    <source>
        <strain evidence="4 5">ATCC 27112</strain>
    </source>
</reference>
<dbReference type="PANTHER" id="PTHR40083">
    <property type="entry name" value="UPF0122 PROTEIN CBO2450/CLC_2298"/>
    <property type="match status" value="1"/>
</dbReference>
<dbReference type="Gene3D" id="1.10.10.10">
    <property type="entry name" value="Winged helix-like DNA-binding domain superfamily/Winged helix DNA-binding domain"/>
    <property type="match status" value="1"/>
</dbReference>
<evidence type="ECO:0000256" key="2">
    <source>
        <dbReference type="ARBA" id="ARBA00024764"/>
    </source>
</evidence>
<dbReference type="InterPro" id="IPR007394">
    <property type="entry name" value="UPF0122"/>
</dbReference>
<evidence type="ECO:0000256" key="1">
    <source>
        <dbReference type="ARBA" id="ARBA00008720"/>
    </source>
</evidence>
<dbReference type="PANTHER" id="PTHR40083:SF1">
    <property type="entry name" value="UPF0122 PROTEIN YLXM"/>
    <property type="match status" value="1"/>
</dbReference>
<keyword evidence="5" id="KW-1185">Reference proteome</keyword>
<dbReference type="InterPro" id="IPR013324">
    <property type="entry name" value="RNA_pol_sigma_r3/r4-like"/>
</dbReference>
<dbReference type="SUPFAM" id="SSF88659">
    <property type="entry name" value="Sigma3 and sigma4 domains of RNA polymerase sigma factors"/>
    <property type="match status" value="1"/>
</dbReference>
<dbReference type="OrthoDB" id="404035at2"/>
<dbReference type="InterPro" id="IPR054831">
    <property type="entry name" value="UPF0122_fam_protein"/>
</dbReference>
<organism evidence="4 5">
    <name type="scientific">Anaeroplasma bactoclasticum</name>
    <dbReference type="NCBI Taxonomy" id="2088"/>
    <lineage>
        <taxon>Bacteria</taxon>
        <taxon>Bacillati</taxon>
        <taxon>Mycoplasmatota</taxon>
        <taxon>Mollicutes</taxon>
        <taxon>Anaeroplasmatales</taxon>
        <taxon>Anaeroplasmataceae</taxon>
        <taxon>Anaeroplasma</taxon>
    </lineage>
</organism>
<proteinExistence type="inferred from homology"/>
<protein>
    <recommendedName>
        <fullName evidence="3">UPF0122 protein EI71_00587</fullName>
    </recommendedName>
</protein>
<dbReference type="RefSeq" id="WP_119015755.1">
    <property type="nucleotide sequence ID" value="NZ_QXEV01000004.1"/>
</dbReference>
<dbReference type="Pfam" id="PF04297">
    <property type="entry name" value="UPF0122"/>
    <property type="match status" value="1"/>
</dbReference>
<dbReference type="Proteomes" id="UP000266506">
    <property type="component" value="Unassembled WGS sequence"/>
</dbReference>
<dbReference type="AlphaFoldDB" id="A0A397RUK1"/>
<comment type="similarity">
    <text evidence="1 3">Belongs to the UPF0122 family.</text>
</comment>
<name>A0A397RUK1_9MOLU</name>
<dbReference type="InParanoid" id="A0A397RUK1"/>
<evidence type="ECO:0000313" key="5">
    <source>
        <dbReference type="Proteomes" id="UP000266506"/>
    </source>
</evidence>
<gene>
    <name evidence="4" type="ORF">EI71_00587</name>
</gene>
<evidence type="ECO:0000313" key="4">
    <source>
        <dbReference type="EMBL" id="RIA78010.1"/>
    </source>
</evidence>
<dbReference type="FunCoup" id="A0A397RUK1">
    <property type="interactions" value="32"/>
</dbReference>